<comment type="caution">
    <text evidence="2">The sequence shown here is derived from an EMBL/GenBank/DDBJ whole genome shotgun (WGS) entry which is preliminary data.</text>
</comment>
<dbReference type="PANTHER" id="PTHR32432">
    <property type="entry name" value="CELL DIVISION PROTEIN FTSA-RELATED"/>
    <property type="match status" value="1"/>
</dbReference>
<keyword evidence="1" id="KW-0175">Coiled coil</keyword>
<name>A0ABW8S0E8_9CLOT</name>
<dbReference type="PANTHER" id="PTHR32432:SF3">
    <property type="entry name" value="ETHANOLAMINE UTILIZATION PROTEIN EUTJ"/>
    <property type="match status" value="1"/>
</dbReference>
<dbReference type="NCBIfam" id="TIGR01175">
    <property type="entry name" value="pilM"/>
    <property type="match status" value="1"/>
</dbReference>
<dbReference type="Proteomes" id="UP001623600">
    <property type="component" value="Unassembled WGS sequence"/>
</dbReference>
<dbReference type="InterPro" id="IPR050696">
    <property type="entry name" value="FtsA/MreB"/>
</dbReference>
<dbReference type="PIRSF" id="PIRSF019169">
    <property type="entry name" value="PilM"/>
    <property type="match status" value="1"/>
</dbReference>
<proteinExistence type="predicted"/>
<organism evidence="2 3">
    <name type="scientific">Candidatus Clostridium helianthi</name>
    <dbReference type="NCBI Taxonomy" id="3381660"/>
    <lineage>
        <taxon>Bacteria</taxon>
        <taxon>Bacillati</taxon>
        <taxon>Bacillota</taxon>
        <taxon>Clostridia</taxon>
        <taxon>Eubacteriales</taxon>
        <taxon>Clostridiaceae</taxon>
        <taxon>Clostridium</taxon>
    </lineage>
</organism>
<evidence type="ECO:0000313" key="3">
    <source>
        <dbReference type="Proteomes" id="UP001623600"/>
    </source>
</evidence>
<feature type="coiled-coil region" evidence="1">
    <location>
        <begin position="278"/>
        <end position="312"/>
    </location>
</feature>
<evidence type="ECO:0000256" key="1">
    <source>
        <dbReference type="SAM" id="Coils"/>
    </source>
</evidence>
<dbReference type="InterPro" id="IPR043129">
    <property type="entry name" value="ATPase_NBD"/>
</dbReference>
<dbReference type="Gene3D" id="3.30.1490.300">
    <property type="match status" value="1"/>
</dbReference>
<accession>A0ABW8S0E8</accession>
<sequence length="402" mass="46208">MNTIKEKIHFSNSGEFKRKLDFNKIKELMNLDIKDIKAKLLKNNNKNKKYFKKSEKKRKVVAFDIGNKTTKIVEGIYYKENLTISKFIEISTPKGAILDGAIVNQEALISKLKQVLSENSITAKEGICTNNSTSIINRELMIPQVENDEIETVVRYEIQQYLPINLDDYVLQTNILGEEEFQDSKKLSVRAIAYPEKMARGYYELLEALNLKPYALDVNYNALNKLINYIDAINEYEYNSKESVVFIDMGATSLDVNIYNEGILQFTRIIKTGGTDLNEILVEVLNLSEDEIEQYKERNINLKEDRLDTQNKVIINEIDDWIDKIEKVIQFYKNKNMGIGVDKIFIYGGTSKIKGLCEHMTSKLSIKVVRIKSIPKIDFNTTNAAYESIDNFINAIGSIIRL</sequence>
<dbReference type="SUPFAM" id="SSF53067">
    <property type="entry name" value="Actin-like ATPase domain"/>
    <property type="match status" value="1"/>
</dbReference>
<dbReference type="EMBL" id="JBJIAB010000003">
    <property type="protein sequence ID" value="MFL0164264.1"/>
    <property type="molecule type" value="Genomic_DNA"/>
</dbReference>
<reference evidence="2 3" key="1">
    <citation type="submission" date="2024-11" db="EMBL/GenBank/DDBJ databases">
        <authorList>
            <person name="Heng Y.C."/>
            <person name="Lim A.C.H."/>
            <person name="Lee J.K.Y."/>
            <person name="Kittelmann S."/>
        </authorList>
    </citation>
    <scope>NUCLEOTIDE SEQUENCE [LARGE SCALE GENOMIC DNA]</scope>
    <source>
        <strain evidence="2 3">WILCCON 0112</strain>
    </source>
</reference>
<keyword evidence="3" id="KW-1185">Reference proteome</keyword>
<dbReference type="RefSeq" id="WP_406760581.1">
    <property type="nucleotide sequence ID" value="NZ_JBJIAB010000003.1"/>
</dbReference>
<dbReference type="CDD" id="cd24049">
    <property type="entry name" value="ASKHA_NBD_PilM"/>
    <property type="match status" value="1"/>
</dbReference>
<dbReference type="InterPro" id="IPR005883">
    <property type="entry name" value="PilM"/>
</dbReference>
<dbReference type="Gene3D" id="3.30.420.40">
    <property type="match status" value="2"/>
</dbReference>
<protein>
    <submittedName>
        <fullName evidence="2">Type IV pilus assembly protein PilM</fullName>
    </submittedName>
</protein>
<evidence type="ECO:0000313" key="2">
    <source>
        <dbReference type="EMBL" id="MFL0164264.1"/>
    </source>
</evidence>
<gene>
    <name evidence="2" type="primary">pilM</name>
    <name evidence="2" type="ORF">ACJDTP_04170</name>
</gene>
<dbReference type="Pfam" id="PF11104">
    <property type="entry name" value="PilM_2"/>
    <property type="match status" value="1"/>
</dbReference>